<evidence type="ECO:0000259" key="11">
    <source>
        <dbReference type="PROSITE" id="PS50157"/>
    </source>
</evidence>
<feature type="domain" description="C2H2-type" evidence="11">
    <location>
        <begin position="501"/>
        <end position="528"/>
    </location>
</feature>
<dbReference type="InterPro" id="IPR036236">
    <property type="entry name" value="Znf_C2H2_sf"/>
</dbReference>
<name>A0A226CY59_FOLCA</name>
<evidence type="ECO:0000256" key="4">
    <source>
        <dbReference type="ARBA" id="ARBA00022771"/>
    </source>
</evidence>
<feature type="domain" description="C2H2-type" evidence="11">
    <location>
        <begin position="593"/>
        <end position="620"/>
    </location>
</feature>
<feature type="domain" description="C2H2-type" evidence="11">
    <location>
        <begin position="186"/>
        <end position="214"/>
    </location>
</feature>
<dbReference type="PANTHER" id="PTHR24384">
    <property type="entry name" value="FINGER PUTATIVE TRANSCRIPTION FACTOR FAMILY-RELATED"/>
    <property type="match status" value="1"/>
</dbReference>
<evidence type="ECO:0000256" key="9">
    <source>
        <dbReference type="ARBA" id="ARBA00023242"/>
    </source>
</evidence>
<dbReference type="GO" id="GO:0040029">
    <property type="term" value="P:epigenetic regulation of gene expression"/>
    <property type="evidence" value="ECO:0007669"/>
    <property type="project" value="UniProtKB-ARBA"/>
</dbReference>
<dbReference type="PROSITE" id="PS50157">
    <property type="entry name" value="ZINC_FINGER_C2H2_2"/>
    <property type="match status" value="16"/>
</dbReference>
<feature type="domain" description="C2H2-type" evidence="11">
    <location>
        <begin position="41"/>
        <end position="73"/>
    </location>
</feature>
<dbReference type="Pfam" id="PF00096">
    <property type="entry name" value="zf-C2H2"/>
    <property type="match status" value="5"/>
</dbReference>
<evidence type="ECO:0000256" key="2">
    <source>
        <dbReference type="ARBA" id="ARBA00022723"/>
    </source>
</evidence>
<accession>A0A226CY59</accession>
<keyword evidence="8" id="KW-0804">Transcription</keyword>
<feature type="domain" description="C2H2-type" evidence="11">
    <location>
        <begin position="257"/>
        <end position="284"/>
    </location>
</feature>
<feature type="domain" description="C2H2-type" evidence="11">
    <location>
        <begin position="441"/>
        <end position="469"/>
    </location>
</feature>
<evidence type="ECO:0000313" key="12">
    <source>
        <dbReference type="EMBL" id="OXA37883.1"/>
    </source>
</evidence>
<evidence type="ECO:0000256" key="3">
    <source>
        <dbReference type="ARBA" id="ARBA00022737"/>
    </source>
</evidence>
<dbReference type="OMA" id="TIPTWER"/>
<dbReference type="Proteomes" id="UP000198287">
    <property type="component" value="Unassembled WGS sequence"/>
</dbReference>
<feature type="domain" description="C2H2-type" evidence="11">
    <location>
        <begin position="414"/>
        <end position="436"/>
    </location>
</feature>
<dbReference type="SMART" id="SM00355">
    <property type="entry name" value="ZnF_C2H2"/>
    <property type="match status" value="23"/>
</dbReference>
<dbReference type="GO" id="GO:0005634">
    <property type="term" value="C:nucleus"/>
    <property type="evidence" value="ECO:0007669"/>
    <property type="project" value="UniProtKB-SubCell"/>
</dbReference>
<dbReference type="AlphaFoldDB" id="A0A226CY59"/>
<evidence type="ECO:0000256" key="5">
    <source>
        <dbReference type="ARBA" id="ARBA00022833"/>
    </source>
</evidence>
<dbReference type="GO" id="GO:0000981">
    <property type="term" value="F:DNA-binding transcription factor activity, RNA polymerase II-specific"/>
    <property type="evidence" value="ECO:0007669"/>
    <property type="project" value="TreeGrafter"/>
</dbReference>
<proteinExistence type="predicted"/>
<feature type="domain" description="C2H2-type" evidence="11">
    <location>
        <begin position="565"/>
        <end position="592"/>
    </location>
</feature>
<dbReference type="GO" id="GO:0008270">
    <property type="term" value="F:zinc ion binding"/>
    <property type="evidence" value="ECO:0007669"/>
    <property type="project" value="UniProtKB-KW"/>
</dbReference>
<dbReference type="EMBL" id="LNIX01000051">
    <property type="protein sequence ID" value="OXA37883.1"/>
    <property type="molecule type" value="Genomic_DNA"/>
</dbReference>
<comment type="subcellular location">
    <subcellularLocation>
        <location evidence="1">Nucleus</location>
    </subcellularLocation>
</comment>
<dbReference type="InterPro" id="IPR050752">
    <property type="entry name" value="C2H2-ZF_domain"/>
</dbReference>
<feature type="domain" description="C2H2-type" evidence="11">
    <location>
        <begin position="624"/>
        <end position="652"/>
    </location>
</feature>
<organism evidence="12 13">
    <name type="scientific">Folsomia candida</name>
    <name type="common">Springtail</name>
    <dbReference type="NCBI Taxonomy" id="158441"/>
    <lineage>
        <taxon>Eukaryota</taxon>
        <taxon>Metazoa</taxon>
        <taxon>Ecdysozoa</taxon>
        <taxon>Arthropoda</taxon>
        <taxon>Hexapoda</taxon>
        <taxon>Collembola</taxon>
        <taxon>Entomobryomorpha</taxon>
        <taxon>Isotomoidea</taxon>
        <taxon>Isotomidae</taxon>
        <taxon>Proisotominae</taxon>
        <taxon>Folsomia</taxon>
    </lineage>
</organism>
<keyword evidence="9" id="KW-0539">Nucleus</keyword>
<feature type="domain" description="C2H2-type" evidence="11">
    <location>
        <begin position="348"/>
        <end position="375"/>
    </location>
</feature>
<dbReference type="GO" id="GO:0000785">
    <property type="term" value="C:chromatin"/>
    <property type="evidence" value="ECO:0007669"/>
    <property type="project" value="UniProtKB-ARBA"/>
</dbReference>
<feature type="domain" description="C2H2-type" evidence="11">
    <location>
        <begin position="376"/>
        <end position="404"/>
    </location>
</feature>
<keyword evidence="7" id="KW-0238">DNA-binding</keyword>
<keyword evidence="2" id="KW-0479">Metal-binding</keyword>
<feature type="domain" description="C2H2-type" evidence="11">
    <location>
        <begin position="285"/>
        <end position="314"/>
    </location>
</feature>
<dbReference type="PROSITE" id="PS00028">
    <property type="entry name" value="ZINC_FINGER_C2H2_1"/>
    <property type="match status" value="15"/>
</dbReference>
<comment type="caution">
    <text evidence="12">The sequence shown here is derived from an EMBL/GenBank/DDBJ whole genome shotgun (WGS) entry which is preliminary data.</text>
</comment>
<evidence type="ECO:0000256" key="10">
    <source>
        <dbReference type="PROSITE-ProRule" id="PRU00042"/>
    </source>
</evidence>
<reference evidence="12 13" key="1">
    <citation type="submission" date="2015-12" db="EMBL/GenBank/DDBJ databases">
        <title>The genome of Folsomia candida.</title>
        <authorList>
            <person name="Faddeeva A."/>
            <person name="Derks M.F."/>
            <person name="Anvar Y."/>
            <person name="Smit S."/>
            <person name="Van Straalen N."/>
            <person name="Roelofs D."/>
        </authorList>
    </citation>
    <scope>NUCLEOTIDE SEQUENCE [LARGE SCALE GENOMIC DNA]</scope>
    <source>
        <strain evidence="12 13">VU population</strain>
        <tissue evidence="12">Whole body</tissue>
    </source>
</reference>
<dbReference type="Gene3D" id="3.30.160.60">
    <property type="entry name" value="Classic Zinc Finger"/>
    <property type="match status" value="14"/>
</dbReference>
<keyword evidence="4 10" id="KW-0863">Zinc-finger</keyword>
<evidence type="ECO:0000256" key="6">
    <source>
        <dbReference type="ARBA" id="ARBA00023015"/>
    </source>
</evidence>
<dbReference type="PANTHER" id="PTHR24384:SF189">
    <property type="entry name" value="C2H2-TYPE DOMAIN-CONTAINING PROTEIN-RELATED"/>
    <property type="match status" value="1"/>
</dbReference>
<feature type="domain" description="C2H2-type" evidence="11">
    <location>
        <begin position="103"/>
        <end position="125"/>
    </location>
</feature>
<sequence>MPLPTAYSSCYFCHKTLSAKTSPSIFKLSNHIRLHTKESPFTCPFPDICRMSFKTQKKLTVHKSQHENGGQKPWKCDQCEGSFKTKSALASHVIDMHTTERPFKCTLCPASYKRVTLLKLHLKDHDPFNRYSCTNCELLFKTEKTLKSHLVNKHGGRDWKCYFCKKTFTQVGLIHHIRIHTEEAVFKCRTCPRAFLHYSTRFQHEEKEHGERRDEPGLPTWKCKFCPNAYIKKQGLLYHLGNKHGETDLLPPSLRGKECPLCHKICKDTNSLSVHTRIHTGEKPYTCPRPDCGKQFSTSSSLKGHSKYHANNPGGQFKCRFCPKSFQTPKRAKYHESNVHPETWARPKKCSSCPKLYPSYSSLARHELIHLKEPSFQCAHCPKAFFRQSEYSKHMKRFHEMEKIKNEVKQKENFTCKICSKEFPNFGKFANHQELHLVGNHQCPKCPLNFQNVHLLRKHEIRFHSGPKYKCYFCLKIPRWFNTPGNLRDHVITHTQEYERFGCPNCEKSFKRRPNLKHHMEVCCPTRKINSADFLCDKCPEKTFYSKHQLYTHTYRAHTKTWKRKPCPFCGHIARDNYALALHLRTHVGEKPYTCATCGMRFTQKTTYSVHLRRHDDRKNGVKFPCKICNKHFSTTDSLAGHTRRFHSGREIKNTCYFCPVIVTRKESLEYHMRIRHTFEKVISCGECPTRRFLTTTGLNYHRLKQHPYLFRKLNFDLVTPKVSKIEFDLVTPQSFGN</sequence>
<dbReference type="InterPro" id="IPR013087">
    <property type="entry name" value="Znf_C2H2_type"/>
</dbReference>
<evidence type="ECO:0000256" key="1">
    <source>
        <dbReference type="ARBA" id="ARBA00004123"/>
    </source>
</evidence>
<evidence type="ECO:0000313" key="13">
    <source>
        <dbReference type="Proteomes" id="UP000198287"/>
    </source>
</evidence>
<protein>
    <submittedName>
        <fullName evidence="12">Zinc finger protein 26</fullName>
    </submittedName>
</protein>
<dbReference type="FunFam" id="3.30.160.60:FF:000446">
    <property type="entry name" value="Zinc finger protein"/>
    <property type="match status" value="1"/>
</dbReference>
<feature type="domain" description="C2H2-type" evidence="11">
    <location>
        <begin position="131"/>
        <end position="159"/>
    </location>
</feature>
<keyword evidence="6" id="KW-0805">Transcription regulation</keyword>
<feature type="domain" description="C2H2-type" evidence="11">
    <location>
        <begin position="317"/>
        <end position="340"/>
    </location>
</feature>
<evidence type="ECO:0000256" key="7">
    <source>
        <dbReference type="ARBA" id="ARBA00023125"/>
    </source>
</evidence>
<keyword evidence="5" id="KW-0862">Zinc</keyword>
<keyword evidence="13" id="KW-1185">Reference proteome</keyword>
<dbReference type="GO" id="GO:0000978">
    <property type="term" value="F:RNA polymerase II cis-regulatory region sequence-specific DNA binding"/>
    <property type="evidence" value="ECO:0007669"/>
    <property type="project" value="TreeGrafter"/>
</dbReference>
<dbReference type="OrthoDB" id="8895262at2759"/>
<feature type="domain" description="C2H2-type" evidence="11">
    <location>
        <begin position="74"/>
        <end position="102"/>
    </location>
</feature>
<evidence type="ECO:0000256" key="8">
    <source>
        <dbReference type="ARBA" id="ARBA00023163"/>
    </source>
</evidence>
<dbReference type="SUPFAM" id="SSF57667">
    <property type="entry name" value="beta-beta-alpha zinc fingers"/>
    <property type="match status" value="10"/>
</dbReference>
<dbReference type="GO" id="GO:0003682">
    <property type="term" value="F:chromatin binding"/>
    <property type="evidence" value="ECO:0007669"/>
    <property type="project" value="UniProtKB-ARBA"/>
</dbReference>
<gene>
    <name evidence="12" type="ORF">Fcan01_27328</name>
</gene>
<keyword evidence="3" id="KW-0677">Repeat</keyword>
<dbReference type="FunFam" id="3.30.160.60:FF:000690">
    <property type="entry name" value="Zinc finger protein 354C"/>
    <property type="match status" value="1"/>
</dbReference>